<dbReference type="RefSeq" id="WP_068832496.1">
    <property type="nucleotide sequence ID" value="NZ_JBHSMX010000024.1"/>
</dbReference>
<evidence type="ECO:0008006" key="3">
    <source>
        <dbReference type="Google" id="ProtNLM"/>
    </source>
</evidence>
<evidence type="ECO:0000313" key="1">
    <source>
        <dbReference type="EMBL" id="MFC5522287.1"/>
    </source>
</evidence>
<keyword evidence="2" id="KW-1185">Reference proteome</keyword>
<dbReference type="EMBL" id="JBHSMX010000024">
    <property type="protein sequence ID" value="MFC5522287.1"/>
    <property type="molecule type" value="Genomic_DNA"/>
</dbReference>
<accession>A0ABW0QF57</accession>
<organism evidence="1 2">
    <name type="scientific">Polaromonas jejuensis</name>
    <dbReference type="NCBI Taxonomy" id="457502"/>
    <lineage>
        <taxon>Bacteria</taxon>
        <taxon>Pseudomonadati</taxon>
        <taxon>Pseudomonadota</taxon>
        <taxon>Betaproteobacteria</taxon>
        <taxon>Burkholderiales</taxon>
        <taxon>Comamonadaceae</taxon>
        <taxon>Polaromonas</taxon>
    </lineage>
</organism>
<reference evidence="2" key="1">
    <citation type="journal article" date="2019" name="Int. J. Syst. Evol. Microbiol.">
        <title>The Global Catalogue of Microorganisms (GCM) 10K type strain sequencing project: providing services to taxonomists for standard genome sequencing and annotation.</title>
        <authorList>
            <consortium name="The Broad Institute Genomics Platform"/>
            <consortium name="The Broad Institute Genome Sequencing Center for Infectious Disease"/>
            <person name="Wu L."/>
            <person name="Ma J."/>
        </authorList>
    </citation>
    <scope>NUCLEOTIDE SEQUENCE [LARGE SCALE GENOMIC DNA]</scope>
    <source>
        <strain evidence="2">CGMCC 4.7277</strain>
    </source>
</reference>
<proteinExistence type="predicted"/>
<protein>
    <recommendedName>
        <fullName evidence="3">Twin-arginine translocation signal domain-containing protein</fullName>
    </recommendedName>
</protein>
<name>A0ABW0QF57_9BURK</name>
<dbReference type="Proteomes" id="UP001596084">
    <property type="component" value="Unassembled WGS sequence"/>
</dbReference>
<comment type="caution">
    <text evidence="1">The sequence shown here is derived from an EMBL/GenBank/DDBJ whole genome shotgun (WGS) entry which is preliminary data.</text>
</comment>
<sequence length="106" mass="11468">MNAQHTIPANRANRRDLIKTGLALAAGGVRAQWMPSLRYPDPAVVILDPSFAKYRLFSASVEQLVTGFRGMEGPVRIGDGPDHPVRESSPTSVNALTLSILSVHPH</sequence>
<gene>
    <name evidence="1" type="ORF">ACFPP7_15410</name>
</gene>
<evidence type="ECO:0000313" key="2">
    <source>
        <dbReference type="Proteomes" id="UP001596084"/>
    </source>
</evidence>